<keyword evidence="2" id="KW-1185">Reference proteome</keyword>
<evidence type="ECO:0000313" key="2">
    <source>
        <dbReference type="Proteomes" id="UP000749559"/>
    </source>
</evidence>
<dbReference type="Proteomes" id="UP000749559">
    <property type="component" value="Unassembled WGS sequence"/>
</dbReference>
<accession>A0A8J1UVV7</accession>
<organism evidence="1 2">
    <name type="scientific">Owenia fusiformis</name>
    <name type="common">Polychaete worm</name>
    <dbReference type="NCBI Taxonomy" id="6347"/>
    <lineage>
        <taxon>Eukaryota</taxon>
        <taxon>Metazoa</taxon>
        <taxon>Spiralia</taxon>
        <taxon>Lophotrochozoa</taxon>
        <taxon>Annelida</taxon>
        <taxon>Polychaeta</taxon>
        <taxon>Sedentaria</taxon>
        <taxon>Canalipalpata</taxon>
        <taxon>Sabellida</taxon>
        <taxon>Oweniida</taxon>
        <taxon>Oweniidae</taxon>
        <taxon>Owenia</taxon>
    </lineage>
</organism>
<dbReference type="EMBL" id="CAIIXF020000370">
    <property type="protein sequence ID" value="CAH1803251.1"/>
    <property type="molecule type" value="Genomic_DNA"/>
</dbReference>
<sequence length="118" mass="13195">MAGRLLILALAFLTVNGKNTCEHLKLSGMSLYFNGIYGNRNTPHGQMPTYAHIDVKDTFLYYSVDESKWMIDDDFVDSHVFAHSATTSTSNPVLSNSWTAAVATWKNQPDARFKCLDS</sequence>
<name>A0A8J1UVV7_OWEFU</name>
<protein>
    <submittedName>
        <fullName evidence="1">Uncharacterized protein</fullName>
    </submittedName>
</protein>
<comment type="caution">
    <text evidence="1">The sequence shown here is derived from an EMBL/GenBank/DDBJ whole genome shotgun (WGS) entry which is preliminary data.</text>
</comment>
<reference evidence="1" key="1">
    <citation type="submission" date="2022-03" db="EMBL/GenBank/DDBJ databases">
        <authorList>
            <person name="Martin C."/>
        </authorList>
    </citation>
    <scope>NUCLEOTIDE SEQUENCE</scope>
</reference>
<dbReference type="AlphaFoldDB" id="A0A8J1UVV7"/>
<feature type="non-terminal residue" evidence="1">
    <location>
        <position position="118"/>
    </location>
</feature>
<evidence type="ECO:0000313" key="1">
    <source>
        <dbReference type="EMBL" id="CAH1803251.1"/>
    </source>
</evidence>
<gene>
    <name evidence="1" type="ORF">OFUS_LOCUS26862</name>
</gene>
<proteinExistence type="predicted"/>